<dbReference type="CDD" id="cd07503">
    <property type="entry name" value="HAD_HisB-N"/>
    <property type="match status" value="1"/>
</dbReference>
<protein>
    <recommendedName>
        <fullName evidence="7">D,D-heptose 1,7-bisphosphate phosphatase</fullName>
    </recommendedName>
</protein>
<dbReference type="EMBL" id="FNQG01000015">
    <property type="protein sequence ID" value="SEA32626.1"/>
    <property type="molecule type" value="Genomic_DNA"/>
</dbReference>
<evidence type="ECO:0000313" key="9">
    <source>
        <dbReference type="EMBL" id="SEA32626.1"/>
    </source>
</evidence>
<keyword evidence="4" id="KW-0479">Metal-binding</keyword>
<dbReference type="NCBIfam" id="TIGR01662">
    <property type="entry name" value="HAD-SF-IIIA"/>
    <property type="match status" value="1"/>
</dbReference>
<dbReference type="AlphaFoldDB" id="A0A1H4A9K8"/>
<evidence type="ECO:0000256" key="1">
    <source>
        <dbReference type="ARBA" id="ARBA00004496"/>
    </source>
</evidence>
<dbReference type="PANTHER" id="PTHR42891:SF1">
    <property type="entry name" value="D-GLYCERO-BETA-D-MANNO-HEPTOSE-1,7-BISPHOSPHATE 7-PHOSPHATASE"/>
    <property type="match status" value="1"/>
</dbReference>
<reference evidence="9 10" key="1">
    <citation type="submission" date="2016-10" db="EMBL/GenBank/DDBJ databases">
        <authorList>
            <person name="de Groot N.N."/>
        </authorList>
    </citation>
    <scope>NUCLEOTIDE SEQUENCE [LARGE SCALE GENOMIC DNA]</scope>
    <source>
        <strain evidence="9 10">DSM 2872</strain>
    </source>
</reference>
<dbReference type="GO" id="GO:0005737">
    <property type="term" value="C:cytoplasm"/>
    <property type="evidence" value="ECO:0007669"/>
    <property type="project" value="UniProtKB-SubCell"/>
</dbReference>
<evidence type="ECO:0000256" key="5">
    <source>
        <dbReference type="ARBA" id="ARBA00022801"/>
    </source>
</evidence>
<dbReference type="InterPro" id="IPR006549">
    <property type="entry name" value="HAD-SF_hydro_IIIA"/>
</dbReference>
<dbReference type="Proteomes" id="UP000183469">
    <property type="component" value="Unassembled WGS sequence"/>
</dbReference>
<evidence type="ECO:0000256" key="2">
    <source>
        <dbReference type="ARBA" id="ARBA00005628"/>
    </source>
</evidence>
<dbReference type="InterPro" id="IPR023214">
    <property type="entry name" value="HAD_sf"/>
</dbReference>
<evidence type="ECO:0000256" key="4">
    <source>
        <dbReference type="ARBA" id="ARBA00022723"/>
    </source>
</evidence>
<dbReference type="GO" id="GO:0016791">
    <property type="term" value="F:phosphatase activity"/>
    <property type="evidence" value="ECO:0007669"/>
    <property type="project" value="InterPro"/>
</dbReference>
<evidence type="ECO:0000256" key="7">
    <source>
        <dbReference type="ARBA" id="ARBA00031828"/>
    </source>
</evidence>
<keyword evidence="3" id="KW-0963">Cytoplasm</keyword>
<evidence type="ECO:0000256" key="3">
    <source>
        <dbReference type="ARBA" id="ARBA00022490"/>
    </source>
</evidence>
<dbReference type="Gene3D" id="3.40.50.1000">
    <property type="entry name" value="HAD superfamily/HAD-like"/>
    <property type="match status" value="1"/>
</dbReference>
<comment type="similarity">
    <text evidence="2">Belongs to the GmhB family.</text>
</comment>
<dbReference type="Pfam" id="PF00483">
    <property type="entry name" value="NTP_transferase"/>
    <property type="match status" value="1"/>
</dbReference>
<gene>
    <name evidence="9" type="ORF">SAMN05660648_02789</name>
</gene>
<dbReference type="RefSeq" id="WP_218138793.1">
    <property type="nucleotide sequence ID" value="NZ_FNQG01000015.1"/>
</dbReference>
<dbReference type="InterPro" id="IPR005835">
    <property type="entry name" value="NTP_transferase_dom"/>
</dbReference>
<dbReference type="NCBIfam" id="TIGR01656">
    <property type="entry name" value="Histidinol-ppas"/>
    <property type="match status" value="1"/>
</dbReference>
<evidence type="ECO:0000256" key="6">
    <source>
        <dbReference type="ARBA" id="ARBA00023277"/>
    </source>
</evidence>
<dbReference type="SUPFAM" id="SSF53448">
    <property type="entry name" value="Nucleotide-diphospho-sugar transferases"/>
    <property type="match status" value="1"/>
</dbReference>
<dbReference type="PANTHER" id="PTHR42891">
    <property type="entry name" value="D-GLYCERO-BETA-D-MANNO-HEPTOSE-1,7-BISPHOSPHATE 7-PHOSPHATASE"/>
    <property type="match status" value="1"/>
</dbReference>
<accession>A0A1H4A9K8</accession>
<organism evidence="9 10">
    <name type="scientific">Selenomonas ruminantium</name>
    <dbReference type="NCBI Taxonomy" id="971"/>
    <lineage>
        <taxon>Bacteria</taxon>
        <taxon>Bacillati</taxon>
        <taxon>Bacillota</taxon>
        <taxon>Negativicutes</taxon>
        <taxon>Selenomonadales</taxon>
        <taxon>Selenomonadaceae</taxon>
        <taxon>Selenomonas</taxon>
    </lineage>
</organism>
<feature type="domain" description="Nucleotidyl transferase" evidence="8">
    <location>
        <begin position="7"/>
        <end position="205"/>
    </location>
</feature>
<comment type="subcellular location">
    <subcellularLocation>
        <location evidence="1">Cytoplasm</location>
    </subcellularLocation>
</comment>
<dbReference type="Pfam" id="PF13242">
    <property type="entry name" value="Hydrolase_like"/>
    <property type="match status" value="1"/>
</dbReference>
<dbReference type="Gene3D" id="3.90.550.10">
    <property type="entry name" value="Spore Coat Polysaccharide Biosynthesis Protein SpsA, Chain A"/>
    <property type="match status" value="1"/>
</dbReference>
<evidence type="ECO:0000313" key="10">
    <source>
        <dbReference type="Proteomes" id="UP000183469"/>
    </source>
</evidence>
<dbReference type="InterPro" id="IPR029044">
    <property type="entry name" value="Nucleotide-diphossugar_trans"/>
</dbReference>
<proteinExistence type="inferred from homology"/>
<dbReference type="GO" id="GO:0046872">
    <property type="term" value="F:metal ion binding"/>
    <property type="evidence" value="ECO:0007669"/>
    <property type="project" value="UniProtKB-KW"/>
</dbReference>
<name>A0A1H4A9K8_SELRU</name>
<dbReference type="SUPFAM" id="SSF56784">
    <property type="entry name" value="HAD-like"/>
    <property type="match status" value="1"/>
</dbReference>
<evidence type="ECO:0000259" key="8">
    <source>
        <dbReference type="Pfam" id="PF00483"/>
    </source>
</evidence>
<keyword evidence="5" id="KW-0378">Hydrolase</keyword>
<dbReference type="InterPro" id="IPR006543">
    <property type="entry name" value="Histidinol-phos"/>
</dbReference>
<dbReference type="InterPro" id="IPR004446">
    <property type="entry name" value="Heptose_bisP_phosphatase"/>
</dbReference>
<dbReference type="InterPro" id="IPR036412">
    <property type="entry name" value="HAD-like_sf"/>
</dbReference>
<keyword evidence="6" id="KW-0119">Carbohydrate metabolism</keyword>
<sequence length="404" mass="46167">MKTIRQAVIFAGGLGTRLRPFTENNPKPMYSFKGKPFLSYLIEQVRDWGIKDIIILLGYLPEKIMGYFKDGAKLGVSIRYVVTPVEYDTQYRLKAARGLLADDFLMMYCDNLCPIDYPKLVSEYEQNDALIQVTAYANKDGYTKDNMCIRDDGLVEIYDKKRQAEGLKGVDIGYAVVSKDVFDFMSEENENFEAVVYPKLVKEGRLYALVTEHRYYSIGSFDRIGLTEKFLSGQKYIFIDRDGVLNQCPPKGEYVCRPEEFIWLAGAKEAVKRLNEAGYFIIMVSNQAGIARRMMSENDFEKIQDKMKADLEELGAHIDAVYYCPHGWEDGCECRKPKPGMLYQAQKEYSINLTECVLIGDDERDIWAAKHANMKGILVTETYPLGKAVDDFLSGNAVYYEVTE</sequence>
<dbReference type="GO" id="GO:0005975">
    <property type="term" value="P:carbohydrate metabolic process"/>
    <property type="evidence" value="ECO:0007669"/>
    <property type="project" value="InterPro"/>
</dbReference>